<comment type="caution">
    <text evidence="1">The sequence shown here is derived from an EMBL/GenBank/DDBJ whole genome shotgun (WGS) entry which is preliminary data.</text>
</comment>
<organism evidence="1 2">
    <name type="scientific">Puia dinghuensis</name>
    <dbReference type="NCBI Taxonomy" id="1792502"/>
    <lineage>
        <taxon>Bacteria</taxon>
        <taxon>Pseudomonadati</taxon>
        <taxon>Bacteroidota</taxon>
        <taxon>Chitinophagia</taxon>
        <taxon>Chitinophagales</taxon>
        <taxon>Chitinophagaceae</taxon>
        <taxon>Puia</taxon>
    </lineage>
</organism>
<dbReference type="RefSeq" id="WP_188930086.1">
    <property type="nucleotide sequence ID" value="NZ_BMJC01000001.1"/>
</dbReference>
<sequence>MSVETFKRVREVVEPVLVHYQHDLRKLDFKTLMDYDGPFVYGYRRTGTDLLLLRPSVEDYSWKHPITVDEMETKLKELFVWIDCKDRNTHFLHFDGHKLHSKTVHELRNIWFDHVAKIVIDAKNRVLNTSSADRQTQFS</sequence>
<dbReference type="EMBL" id="BMJC01000001">
    <property type="protein sequence ID" value="GGA92621.1"/>
    <property type="molecule type" value="Genomic_DNA"/>
</dbReference>
<reference evidence="1" key="2">
    <citation type="submission" date="2020-09" db="EMBL/GenBank/DDBJ databases">
        <authorList>
            <person name="Sun Q."/>
            <person name="Zhou Y."/>
        </authorList>
    </citation>
    <scope>NUCLEOTIDE SEQUENCE</scope>
    <source>
        <strain evidence="1">CGMCC 1.15448</strain>
    </source>
</reference>
<evidence type="ECO:0000313" key="1">
    <source>
        <dbReference type="EMBL" id="GGA92621.1"/>
    </source>
</evidence>
<dbReference type="Proteomes" id="UP000607559">
    <property type="component" value="Unassembled WGS sequence"/>
</dbReference>
<keyword evidence="2" id="KW-1185">Reference proteome</keyword>
<evidence type="ECO:0000313" key="2">
    <source>
        <dbReference type="Proteomes" id="UP000607559"/>
    </source>
</evidence>
<name>A0A8J2UBA2_9BACT</name>
<proteinExistence type="predicted"/>
<reference evidence="1" key="1">
    <citation type="journal article" date="2014" name="Int. J. Syst. Evol. Microbiol.">
        <title>Complete genome sequence of Corynebacterium casei LMG S-19264T (=DSM 44701T), isolated from a smear-ripened cheese.</title>
        <authorList>
            <consortium name="US DOE Joint Genome Institute (JGI-PGF)"/>
            <person name="Walter F."/>
            <person name="Albersmeier A."/>
            <person name="Kalinowski J."/>
            <person name="Ruckert C."/>
        </authorList>
    </citation>
    <scope>NUCLEOTIDE SEQUENCE</scope>
    <source>
        <strain evidence="1">CGMCC 1.15448</strain>
    </source>
</reference>
<protein>
    <submittedName>
        <fullName evidence="1">Uncharacterized protein</fullName>
    </submittedName>
</protein>
<dbReference type="AlphaFoldDB" id="A0A8J2UBA2"/>
<accession>A0A8J2UBA2</accession>
<gene>
    <name evidence="1" type="ORF">GCM10011511_15000</name>
</gene>